<protein>
    <submittedName>
        <fullName evidence="4">Chorismate--pyruvate lyase</fullName>
        <ecNumber evidence="4">4.1.3.40</ecNumber>
    </submittedName>
</protein>
<keyword evidence="2" id="KW-0831">Ubiquinone biosynthesis</keyword>
<gene>
    <name evidence="4" type="ORF">MNBD_GAMMA06-41</name>
</gene>
<dbReference type="GO" id="GO:0005829">
    <property type="term" value="C:cytosol"/>
    <property type="evidence" value="ECO:0007669"/>
    <property type="project" value="TreeGrafter"/>
</dbReference>
<dbReference type="PANTHER" id="PTHR38683:SF1">
    <property type="entry name" value="CHORISMATE PYRUVATE-LYASE"/>
    <property type="match status" value="1"/>
</dbReference>
<dbReference type="GO" id="GO:0008813">
    <property type="term" value="F:chorismate lyase activity"/>
    <property type="evidence" value="ECO:0007669"/>
    <property type="project" value="UniProtKB-EC"/>
</dbReference>
<evidence type="ECO:0000313" key="4">
    <source>
        <dbReference type="EMBL" id="VAW53793.1"/>
    </source>
</evidence>
<reference evidence="4" key="1">
    <citation type="submission" date="2018-06" db="EMBL/GenBank/DDBJ databases">
        <authorList>
            <person name="Zhirakovskaya E."/>
        </authorList>
    </citation>
    <scope>NUCLEOTIDE SEQUENCE</scope>
</reference>
<evidence type="ECO:0000256" key="2">
    <source>
        <dbReference type="ARBA" id="ARBA00022688"/>
    </source>
</evidence>
<sequence>MNPKQRWYLRHQLFNQSIPAPLLSWLFDPSSLTARLIALHGSDFSVQVISQQWQKLDPEEAAAMALNGVHSALVRQVLLCAGETPLVYARTVIPATTIQGAQRRYANMGNRPLGAMLFADRTMRREVVQVAKLPSKHVANHYAKIDAAVWGRRSVFRVTNKPILVSEYFLPELLG</sequence>
<dbReference type="Gene3D" id="3.40.1410.10">
    <property type="entry name" value="Chorismate lyase-like"/>
    <property type="match status" value="1"/>
</dbReference>
<dbReference type="GO" id="GO:0006744">
    <property type="term" value="P:ubiquinone biosynthetic process"/>
    <property type="evidence" value="ECO:0007669"/>
    <property type="project" value="UniProtKB-KW"/>
</dbReference>
<keyword evidence="4" id="KW-0670">Pyruvate</keyword>
<organism evidence="4">
    <name type="scientific">hydrothermal vent metagenome</name>
    <dbReference type="NCBI Taxonomy" id="652676"/>
    <lineage>
        <taxon>unclassified sequences</taxon>
        <taxon>metagenomes</taxon>
        <taxon>ecological metagenomes</taxon>
    </lineage>
</organism>
<name>A0A3B0WN45_9ZZZZ</name>
<evidence type="ECO:0000256" key="3">
    <source>
        <dbReference type="ARBA" id="ARBA00023239"/>
    </source>
</evidence>
<evidence type="ECO:0000256" key="1">
    <source>
        <dbReference type="ARBA" id="ARBA00022490"/>
    </source>
</evidence>
<keyword evidence="3 4" id="KW-0456">Lyase</keyword>
<accession>A0A3B0WN45</accession>
<dbReference type="EC" id="4.1.3.40" evidence="4"/>
<proteinExistence type="inferred from homology"/>
<dbReference type="InterPro" id="IPR028978">
    <property type="entry name" value="Chorismate_lyase_/UTRA_dom_sf"/>
</dbReference>
<dbReference type="InterPro" id="IPR007440">
    <property type="entry name" value="Chorismate--pyruvate_lyase"/>
</dbReference>
<dbReference type="SUPFAM" id="SSF64288">
    <property type="entry name" value="Chorismate lyase-like"/>
    <property type="match status" value="1"/>
</dbReference>
<dbReference type="Pfam" id="PF04345">
    <property type="entry name" value="Chor_lyase"/>
    <property type="match status" value="1"/>
</dbReference>
<dbReference type="AlphaFoldDB" id="A0A3B0WN45"/>
<dbReference type="PANTHER" id="PTHR38683">
    <property type="entry name" value="CHORISMATE PYRUVATE-LYASE"/>
    <property type="match status" value="1"/>
</dbReference>
<keyword evidence="1" id="KW-0963">Cytoplasm</keyword>
<dbReference type="EMBL" id="UOFD01000066">
    <property type="protein sequence ID" value="VAW53793.1"/>
    <property type="molecule type" value="Genomic_DNA"/>
</dbReference>
<dbReference type="HAMAP" id="MF_01632">
    <property type="entry name" value="UbiC"/>
    <property type="match status" value="1"/>
</dbReference>